<name>A0A1T5KBH8_9MICO</name>
<keyword evidence="7 9" id="KW-0472">Membrane</keyword>
<dbReference type="STRING" id="526729.SAMN04324258_2030"/>
<proteinExistence type="inferred from homology"/>
<dbReference type="GO" id="GO:0005886">
    <property type="term" value="C:plasma membrane"/>
    <property type="evidence" value="ECO:0007669"/>
    <property type="project" value="UniProtKB-SubCell"/>
</dbReference>
<evidence type="ECO:0000256" key="9">
    <source>
        <dbReference type="SAM" id="Phobius"/>
    </source>
</evidence>
<sequence>MSGDAGASVPDVDEPASEKETTSGSARPLAWGPKLGIWAWSFVGVVVMVVIVVLALAAVSEIVLPLTFAAVLAVCFKPLADLLRRHGVSGSVAAALIVLLLLALTTIVVVATVRGVVQQTAQIGGSVDDAIAHLVAESDIDEGALDAARQAVEEAAPTVTGGVVTGLLEGVSTIVGLASGLILGALIMYYLLKDGTKLRDSVAALFDQDDTRTEIDGFISDSCRTLRDYGRGRTAMSAIVAVVIGLAALVLGLPLVFTIVVVNFVGGYIPYIGAFLGGGLAVIVALGEGGLPTATIMLIVVVASNLLLENFVEPRVMGRTLDIHPLVVLVVTALGGIVGGIVGLILAVPAWVVATEGLARLRRHGFFDRVVTRAKPAVQRMLQ</sequence>
<feature type="transmembrane region" description="Helical" evidence="9">
    <location>
        <begin position="171"/>
        <end position="192"/>
    </location>
</feature>
<evidence type="ECO:0000256" key="4">
    <source>
        <dbReference type="ARBA" id="ARBA00022475"/>
    </source>
</evidence>
<feature type="transmembrane region" description="Helical" evidence="9">
    <location>
        <begin position="268"/>
        <end position="286"/>
    </location>
</feature>
<keyword evidence="5 9" id="KW-0812">Transmembrane</keyword>
<dbReference type="Pfam" id="PF01594">
    <property type="entry name" value="AI-2E_transport"/>
    <property type="match status" value="1"/>
</dbReference>
<dbReference type="PANTHER" id="PTHR21716:SF53">
    <property type="entry name" value="PERMEASE PERM-RELATED"/>
    <property type="match status" value="1"/>
</dbReference>
<keyword evidence="4" id="KW-1003">Cell membrane</keyword>
<evidence type="ECO:0000256" key="6">
    <source>
        <dbReference type="ARBA" id="ARBA00022989"/>
    </source>
</evidence>
<protein>
    <submittedName>
        <fullName evidence="10">Predicted PurR-regulated permease PerM</fullName>
    </submittedName>
</protein>
<evidence type="ECO:0000256" key="2">
    <source>
        <dbReference type="ARBA" id="ARBA00009773"/>
    </source>
</evidence>
<feature type="transmembrane region" description="Helical" evidence="9">
    <location>
        <begin position="291"/>
        <end position="308"/>
    </location>
</feature>
<feature type="region of interest" description="Disordered" evidence="8">
    <location>
        <begin position="1"/>
        <end position="26"/>
    </location>
</feature>
<evidence type="ECO:0000256" key="3">
    <source>
        <dbReference type="ARBA" id="ARBA00022448"/>
    </source>
</evidence>
<feature type="transmembrane region" description="Helical" evidence="9">
    <location>
        <begin position="328"/>
        <end position="354"/>
    </location>
</feature>
<feature type="transmembrane region" description="Helical" evidence="9">
    <location>
        <begin position="62"/>
        <end position="80"/>
    </location>
</feature>
<feature type="transmembrane region" description="Helical" evidence="9">
    <location>
        <begin position="92"/>
        <end position="113"/>
    </location>
</feature>
<gene>
    <name evidence="10" type="ORF">SAMN04324258_2030</name>
</gene>
<evidence type="ECO:0000256" key="8">
    <source>
        <dbReference type="SAM" id="MobiDB-lite"/>
    </source>
</evidence>
<dbReference type="Proteomes" id="UP000189777">
    <property type="component" value="Unassembled WGS sequence"/>
</dbReference>
<dbReference type="InterPro" id="IPR002549">
    <property type="entry name" value="AI-2E-like"/>
</dbReference>
<dbReference type="AlphaFoldDB" id="A0A1T5KBH8"/>
<dbReference type="RefSeq" id="WP_079574042.1">
    <property type="nucleotide sequence ID" value="NZ_FUZQ01000003.1"/>
</dbReference>
<organism evidence="10 11">
    <name type="scientific">Krasilnikoviella flava</name>
    <dbReference type="NCBI Taxonomy" id="526729"/>
    <lineage>
        <taxon>Bacteria</taxon>
        <taxon>Bacillati</taxon>
        <taxon>Actinomycetota</taxon>
        <taxon>Actinomycetes</taxon>
        <taxon>Micrococcales</taxon>
        <taxon>Promicromonosporaceae</taxon>
        <taxon>Krasilnikoviella</taxon>
    </lineage>
</organism>
<evidence type="ECO:0000256" key="5">
    <source>
        <dbReference type="ARBA" id="ARBA00022692"/>
    </source>
</evidence>
<reference evidence="10 11" key="1">
    <citation type="submission" date="2017-02" db="EMBL/GenBank/DDBJ databases">
        <authorList>
            <person name="Peterson S.W."/>
        </authorList>
    </citation>
    <scope>NUCLEOTIDE SEQUENCE [LARGE SCALE GENOMIC DNA]</scope>
    <source>
        <strain evidence="10 11">DSM 21481</strain>
    </source>
</reference>
<keyword evidence="3" id="KW-0813">Transport</keyword>
<evidence type="ECO:0000256" key="7">
    <source>
        <dbReference type="ARBA" id="ARBA00023136"/>
    </source>
</evidence>
<accession>A0A1T5KBH8</accession>
<feature type="transmembrane region" description="Helical" evidence="9">
    <location>
        <begin position="234"/>
        <end position="262"/>
    </location>
</feature>
<evidence type="ECO:0000313" key="10">
    <source>
        <dbReference type="EMBL" id="SKC61073.1"/>
    </source>
</evidence>
<evidence type="ECO:0000313" key="11">
    <source>
        <dbReference type="Proteomes" id="UP000189777"/>
    </source>
</evidence>
<dbReference type="PANTHER" id="PTHR21716">
    <property type="entry name" value="TRANSMEMBRANE PROTEIN"/>
    <property type="match status" value="1"/>
</dbReference>
<feature type="transmembrane region" description="Helical" evidence="9">
    <location>
        <begin position="35"/>
        <end position="56"/>
    </location>
</feature>
<dbReference type="EMBL" id="FUZQ01000003">
    <property type="protein sequence ID" value="SKC61073.1"/>
    <property type="molecule type" value="Genomic_DNA"/>
</dbReference>
<keyword evidence="11" id="KW-1185">Reference proteome</keyword>
<comment type="similarity">
    <text evidence="2">Belongs to the autoinducer-2 exporter (AI-2E) (TC 2.A.86) family.</text>
</comment>
<keyword evidence="6 9" id="KW-1133">Transmembrane helix</keyword>
<evidence type="ECO:0000256" key="1">
    <source>
        <dbReference type="ARBA" id="ARBA00004651"/>
    </source>
</evidence>
<dbReference type="OrthoDB" id="9784366at2"/>
<comment type="subcellular location">
    <subcellularLocation>
        <location evidence="1">Cell membrane</location>
        <topology evidence="1">Multi-pass membrane protein</topology>
    </subcellularLocation>
</comment>